<dbReference type="InterPro" id="IPR017871">
    <property type="entry name" value="ABC_transporter-like_CS"/>
</dbReference>
<dbReference type="InterPro" id="IPR051782">
    <property type="entry name" value="ABC_Transporter_VariousFunc"/>
</dbReference>
<accession>A0A1E5GCA5</accession>
<keyword evidence="2" id="KW-0547">Nucleotide-binding</keyword>
<dbReference type="Gene3D" id="3.40.50.300">
    <property type="entry name" value="P-loop containing nucleotide triphosphate hydrolases"/>
    <property type="match status" value="1"/>
</dbReference>
<protein>
    <submittedName>
        <fullName evidence="5">Multidrug ABC transporter ATP-binding protein</fullName>
    </submittedName>
</protein>
<evidence type="ECO:0000313" key="5">
    <source>
        <dbReference type="EMBL" id="OEG10319.1"/>
    </source>
</evidence>
<keyword evidence="6" id="KW-1185">Reference proteome</keyword>
<keyword evidence="3 5" id="KW-0067">ATP-binding</keyword>
<dbReference type="RefSeq" id="WP_069647009.1">
    <property type="nucleotide sequence ID" value="NZ_MIJZ01000015.1"/>
</dbReference>
<dbReference type="InterPro" id="IPR003439">
    <property type="entry name" value="ABC_transporter-like_ATP-bd"/>
</dbReference>
<evidence type="ECO:0000256" key="3">
    <source>
        <dbReference type="ARBA" id="ARBA00022840"/>
    </source>
</evidence>
<dbReference type="AlphaFoldDB" id="A0A1E5GCA5"/>
<organism evidence="5 6">
    <name type="scientific">Enterococcus ureasiticus</name>
    <dbReference type="NCBI Taxonomy" id="903984"/>
    <lineage>
        <taxon>Bacteria</taxon>
        <taxon>Bacillati</taxon>
        <taxon>Bacillota</taxon>
        <taxon>Bacilli</taxon>
        <taxon>Lactobacillales</taxon>
        <taxon>Enterococcaceae</taxon>
        <taxon>Enterococcus</taxon>
    </lineage>
</organism>
<dbReference type="Pfam" id="PF00005">
    <property type="entry name" value="ABC_tran"/>
    <property type="match status" value="1"/>
</dbReference>
<dbReference type="OrthoDB" id="9804819at2"/>
<proteinExistence type="predicted"/>
<keyword evidence="1" id="KW-0813">Transport</keyword>
<dbReference type="SUPFAM" id="SSF52540">
    <property type="entry name" value="P-loop containing nucleoside triphosphate hydrolases"/>
    <property type="match status" value="1"/>
</dbReference>
<dbReference type="STRING" id="903984.BCR21_13290"/>
<dbReference type="CDD" id="cd03230">
    <property type="entry name" value="ABC_DR_subfamily_A"/>
    <property type="match status" value="1"/>
</dbReference>
<name>A0A1E5GCA5_9ENTE</name>
<evidence type="ECO:0000259" key="4">
    <source>
        <dbReference type="PROSITE" id="PS50893"/>
    </source>
</evidence>
<dbReference type="InterPro" id="IPR027417">
    <property type="entry name" value="P-loop_NTPase"/>
</dbReference>
<gene>
    <name evidence="5" type="ORF">BCR21_13290</name>
</gene>
<dbReference type="GO" id="GO:0005524">
    <property type="term" value="F:ATP binding"/>
    <property type="evidence" value="ECO:0007669"/>
    <property type="project" value="UniProtKB-KW"/>
</dbReference>
<dbReference type="PROSITE" id="PS50893">
    <property type="entry name" value="ABC_TRANSPORTER_2"/>
    <property type="match status" value="1"/>
</dbReference>
<reference evidence="6" key="1">
    <citation type="submission" date="2016-09" db="EMBL/GenBank/DDBJ databases">
        <authorList>
            <person name="Gulvik C.A."/>
        </authorList>
    </citation>
    <scope>NUCLEOTIDE SEQUENCE [LARGE SCALE GENOMIC DNA]</scope>
    <source>
        <strain evidence="6">DSM 23328</strain>
    </source>
</reference>
<dbReference type="Proteomes" id="UP000094068">
    <property type="component" value="Unassembled WGS sequence"/>
</dbReference>
<dbReference type="PANTHER" id="PTHR42939">
    <property type="entry name" value="ABC TRANSPORTER ATP-BINDING PROTEIN ALBC-RELATED"/>
    <property type="match status" value="1"/>
</dbReference>
<dbReference type="GO" id="GO:0016887">
    <property type="term" value="F:ATP hydrolysis activity"/>
    <property type="evidence" value="ECO:0007669"/>
    <property type="project" value="InterPro"/>
</dbReference>
<dbReference type="PROSITE" id="PS00211">
    <property type="entry name" value="ABC_TRANSPORTER_1"/>
    <property type="match status" value="1"/>
</dbReference>
<evidence type="ECO:0000256" key="1">
    <source>
        <dbReference type="ARBA" id="ARBA00022448"/>
    </source>
</evidence>
<dbReference type="InterPro" id="IPR003593">
    <property type="entry name" value="AAA+_ATPase"/>
</dbReference>
<sequence>MEIKVRDLVMRYGRAEVLNIPSLDFEKGTSYGLVGHNGAGKTTLFKCMTNIIANYQGEILIDDISVKQHNEVLLNVGIVLDGMSVYTNRSGWFNIQYFSGLRGNFDEEKARDLARELDLYAVLDQKVKTYSYGMQKKLILLIALMHTPEVLILDEPFRGLDIDTVKWFKKYLKQLTEQGLTLVISSHVQNDLEALCDIVYVIDRGRISESIDINAEKEKQIRRIDTTNNARLIEILDEVNYYYQVEDEGGVKLDISDERWVLIKQRLTEERIEISELSKVKILDEKLN</sequence>
<evidence type="ECO:0000256" key="2">
    <source>
        <dbReference type="ARBA" id="ARBA00022741"/>
    </source>
</evidence>
<dbReference type="PANTHER" id="PTHR42939:SF1">
    <property type="entry name" value="ABC TRANSPORTER ATP-BINDING PROTEIN ALBC-RELATED"/>
    <property type="match status" value="1"/>
</dbReference>
<dbReference type="EMBL" id="MIJZ01000015">
    <property type="protein sequence ID" value="OEG10319.1"/>
    <property type="molecule type" value="Genomic_DNA"/>
</dbReference>
<evidence type="ECO:0000313" key="6">
    <source>
        <dbReference type="Proteomes" id="UP000094068"/>
    </source>
</evidence>
<feature type="domain" description="ABC transporter" evidence="4">
    <location>
        <begin position="3"/>
        <end position="229"/>
    </location>
</feature>
<dbReference type="SMART" id="SM00382">
    <property type="entry name" value="AAA"/>
    <property type="match status" value="1"/>
</dbReference>
<comment type="caution">
    <text evidence="5">The sequence shown here is derived from an EMBL/GenBank/DDBJ whole genome shotgun (WGS) entry which is preliminary data.</text>
</comment>